<accession>A0A835AES4</accession>
<feature type="region of interest" description="Disordered" evidence="1">
    <location>
        <begin position="47"/>
        <end position="82"/>
    </location>
</feature>
<reference evidence="3" key="1">
    <citation type="submission" date="2020-07" db="EMBL/GenBank/DDBJ databases">
        <title>Genome sequence and genetic diversity analysis of an under-domesticated orphan crop, white fonio (Digitaria exilis).</title>
        <authorList>
            <person name="Bennetzen J.L."/>
            <person name="Chen S."/>
            <person name="Ma X."/>
            <person name="Wang X."/>
            <person name="Yssel A.E.J."/>
            <person name="Chaluvadi S.R."/>
            <person name="Johnson M."/>
            <person name="Gangashetty P."/>
            <person name="Hamidou F."/>
            <person name="Sanogo M.D."/>
            <person name="Zwaenepoel A."/>
            <person name="Wallace J."/>
            <person name="Van De Peer Y."/>
            <person name="Van Deynze A."/>
        </authorList>
    </citation>
    <scope>NUCLEOTIDE SEQUENCE</scope>
    <source>
        <tissue evidence="3">Leaves</tissue>
    </source>
</reference>
<feature type="transmembrane region" description="Helical" evidence="2">
    <location>
        <begin position="26"/>
        <end position="46"/>
    </location>
</feature>
<dbReference type="Proteomes" id="UP000636709">
    <property type="component" value="Unassembled WGS sequence"/>
</dbReference>
<feature type="compositionally biased region" description="Low complexity" evidence="1">
    <location>
        <begin position="66"/>
        <end position="78"/>
    </location>
</feature>
<keyword evidence="2" id="KW-0472">Membrane</keyword>
<gene>
    <name evidence="3" type="ORF">HU200_060376</name>
</gene>
<dbReference type="OrthoDB" id="674685at2759"/>
<dbReference type="PANTHER" id="PTHR33237">
    <property type="entry name" value="F2P16.13 PROTEIN-RELATED"/>
    <property type="match status" value="1"/>
</dbReference>
<feature type="region of interest" description="Disordered" evidence="1">
    <location>
        <begin position="157"/>
        <end position="185"/>
    </location>
</feature>
<keyword evidence="2" id="KW-1133">Transmembrane helix</keyword>
<sequence length="185" mass="19036">MARPLLEPEADRTAAFHAGGSPATSILVLIAVTAVAAVVVSLCTSGKNVGHRNKHRRSSSLAPAPQQQDDNNNNSCGKRNNKPQLLASLSGIGVKAAAVAKMVSWKRSPAAGGWSDGDGEEGEGGAAGVEEEDEALWKKTIILGDKCRPLEFSGHIAFDSDGNPVQPPSPPAVKEDVAPGAANQA</sequence>
<protein>
    <submittedName>
        <fullName evidence="3">Uncharacterized protein</fullName>
    </submittedName>
</protein>
<evidence type="ECO:0000313" key="4">
    <source>
        <dbReference type="Proteomes" id="UP000636709"/>
    </source>
</evidence>
<evidence type="ECO:0000256" key="2">
    <source>
        <dbReference type="SAM" id="Phobius"/>
    </source>
</evidence>
<keyword evidence="4" id="KW-1185">Reference proteome</keyword>
<dbReference type="AlphaFoldDB" id="A0A835AES4"/>
<evidence type="ECO:0000313" key="3">
    <source>
        <dbReference type="EMBL" id="KAF8657040.1"/>
    </source>
</evidence>
<name>A0A835AES4_9POAL</name>
<evidence type="ECO:0000256" key="1">
    <source>
        <dbReference type="SAM" id="MobiDB-lite"/>
    </source>
</evidence>
<keyword evidence="2" id="KW-0812">Transmembrane</keyword>
<proteinExistence type="predicted"/>
<dbReference type="Gramene" id="Dexi5B01G0009820.1">
    <property type="protein sequence ID" value="Dexi5B01G0009820.1:cds"/>
    <property type="gene ID" value="Dexi5B01G0009820"/>
</dbReference>
<organism evidence="3 4">
    <name type="scientific">Digitaria exilis</name>
    <dbReference type="NCBI Taxonomy" id="1010633"/>
    <lineage>
        <taxon>Eukaryota</taxon>
        <taxon>Viridiplantae</taxon>
        <taxon>Streptophyta</taxon>
        <taxon>Embryophyta</taxon>
        <taxon>Tracheophyta</taxon>
        <taxon>Spermatophyta</taxon>
        <taxon>Magnoliopsida</taxon>
        <taxon>Liliopsida</taxon>
        <taxon>Poales</taxon>
        <taxon>Poaceae</taxon>
        <taxon>PACMAD clade</taxon>
        <taxon>Panicoideae</taxon>
        <taxon>Panicodae</taxon>
        <taxon>Paniceae</taxon>
        <taxon>Anthephorinae</taxon>
        <taxon>Digitaria</taxon>
    </lineage>
</organism>
<comment type="caution">
    <text evidence="3">The sequence shown here is derived from an EMBL/GenBank/DDBJ whole genome shotgun (WGS) entry which is preliminary data.</text>
</comment>
<feature type="region of interest" description="Disordered" evidence="1">
    <location>
        <begin position="108"/>
        <end position="133"/>
    </location>
</feature>
<dbReference type="PANTHER" id="PTHR33237:SF31">
    <property type="entry name" value="F2P16.13 PROTEIN"/>
    <property type="match status" value="1"/>
</dbReference>
<dbReference type="EMBL" id="JACEFO010002512">
    <property type="protein sequence ID" value="KAF8657040.1"/>
    <property type="molecule type" value="Genomic_DNA"/>
</dbReference>
<feature type="compositionally biased region" description="Basic residues" evidence="1">
    <location>
        <begin position="49"/>
        <end position="58"/>
    </location>
</feature>
<feature type="compositionally biased region" description="Acidic residues" evidence="1">
    <location>
        <begin position="117"/>
        <end position="133"/>
    </location>
</feature>